<evidence type="ECO:0000256" key="3">
    <source>
        <dbReference type="ARBA" id="ARBA00023239"/>
    </source>
</evidence>
<reference evidence="6 7" key="1">
    <citation type="submission" date="2016-10" db="EMBL/GenBank/DDBJ databases">
        <authorList>
            <person name="de Groot N.N."/>
        </authorList>
    </citation>
    <scope>NUCLEOTIDE SEQUENCE [LARGE SCALE GENOMIC DNA]</scope>
    <source>
        <strain evidence="6 7">DSM 21741</strain>
    </source>
</reference>
<dbReference type="GO" id="GO:0002161">
    <property type="term" value="F:aminoacyl-tRNA deacylase activity"/>
    <property type="evidence" value="ECO:0007669"/>
    <property type="project" value="InterPro"/>
</dbReference>
<dbReference type="InterPro" id="IPR036754">
    <property type="entry name" value="YbaK/aa-tRNA-synt-asso_dom_sf"/>
</dbReference>
<dbReference type="PANTHER" id="PTHR30411:SF0">
    <property type="entry name" value="CYS-TRNA(PRO)_CYS-TRNA(CYS) DEACYLASE YBAK"/>
    <property type="match status" value="1"/>
</dbReference>
<dbReference type="Gene3D" id="3.90.960.10">
    <property type="entry name" value="YbaK/aminoacyl-tRNA synthetase-associated domain"/>
    <property type="match status" value="1"/>
</dbReference>
<sequence length="161" mass="16329">MAKNRAGGTPATVALARAGVAHSLHPYAHEDGTSHYGDEAAAALGVPPGRIFKTLLADLGGELVVAVVPVARQLDLKALAAALGAKKATMADPAAATRSTGYVLGGISPLGQRTRLRTVVDRSAGDFPTVYVSAGRRGLQVELAPDDLARMTGAVTAAIGH</sequence>
<gene>
    <name evidence="6" type="ORF">SAMN04488543_2271</name>
</gene>
<organism evidence="6 7">
    <name type="scientific">Friedmanniella luteola</name>
    <dbReference type="NCBI Taxonomy" id="546871"/>
    <lineage>
        <taxon>Bacteria</taxon>
        <taxon>Bacillati</taxon>
        <taxon>Actinomycetota</taxon>
        <taxon>Actinomycetes</taxon>
        <taxon>Propionibacteriales</taxon>
        <taxon>Nocardioidaceae</taxon>
        <taxon>Friedmanniella</taxon>
    </lineage>
</organism>
<dbReference type="RefSeq" id="WP_091412996.1">
    <property type="nucleotide sequence ID" value="NZ_LT629749.1"/>
</dbReference>
<comment type="similarity">
    <text evidence="1 4">Belongs to the prolyl-tRNA editing family. YbaK/EbsC subfamily.</text>
</comment>
<dbReference type="NCBIfam" id="TIGR00011">
    <property type="entry name" value="YbaK_EbsC"/>
    <property type="match status" value="1"/>
</dbReference>
<keyword evidence="2 4" id="KW-0648">Protein biosynthesis</keyword>
<dbReference type="GO" id="GO:0006412">
    <property type="term" value="P:translation"/>
    <property type="evidence" value="ECO:0007669"/>
    <property type="project" value="UniProtKB-KW"/>
</dbReference>
<dbReference type="EC" id="4.2.-.-" evidence="4"/>
<dbReference type="InterPro" id="IPR007214">
    <property type="entry name" value="YbaK/aa-tRNA-synth-assoc-dom"/>
</dbReference>
<dbReference type="AlphaFoldDB" id="A0A1H1UJS0"/>
<feature type="domain" description="YbaK/aminoacyl-tRNA synthetase-associated" evidence="5">
    <location>
        <begin position="38"/>
        <end position="150"/>
    </location>
</feature>
<dbReference type="InterPro" id="IPR004369">
    <property type="entry name" value="Prolyl-tRNA_editing_YbaK/EbsC"/>
</dbReference>
<evidence type="ECO:0000313" key="6">
    <source>
        <dbReference type="EMBL" id="SDS72752.1"/>
    </source>
</evidence>
<evidence type="ECO:0000256" key="1">
    <source>
        <dbReference type="ARBA" id="ARBA00009798"/>
    </source>
</evidence>
<evidence type="ECO:0000256" key="4">
    <source>
        <dbReference type="PIRNR" id="PIRNR006181"/>
    </source>
</evidence>
<dbReference type="STRING" id="546871.SAMN04488543_2271"/>
<dbReference type="EMBL" id="LT629749">
    <property type="protein sequence ID" value="SDS72752.1"/>
    <property type="molecule type" value="Genomic_DNA"/>
</dbReference>
<dbReference type="PANTHER" id="PTHR30411">
    <property type="entry name" value="CYTOPLASMIC PROTEIN"/>
    <property type="match status" value="1"/>
</dbReference>
<evidence type="ECO:0000256" key="2">
    <source>
        <dbReference type="ARBA" id="ARBA00022917"/>
    </source>
</evidence>
<dbReference type="OrthoDB" id="9809296at2"/>
<evidence type="ECO:0000313" key="7">
    <source>
        <dbReference type="Proteomes" id="UP000199092"/>
    </source>
</evidence>
<name>A0A1H1UJS0_9ACTN</name>
<evidence type="ECO:0000259" key="5">
    <source>
        <dbReference type="Pfam" id="PF04073"/>
    </source>
</evidence>
<protein>
    <recommendedName>
        <fullName evidence="4">Cys-tRNA(Pro)/Cys-tRNA(Cys) deacylase</fullName>
        <ecNumber evidence="4">4.2.-.-</ecNumber>
    </recommendedName>
</protein>
<dbReference type="GO" id="GO:0016829">
    <property type="term" value="F:lyase activity"/>
    <property type="evidence" value="ECO:0007669"/>
    <property type="project" value="UniProtKB-KW"/>
</dbReference>
<dbReference type="PIRSF" id="PIRSF006181">
    <property type="entry name" value="EbsC_YbaK"/>
    <property type="match status" value="1"/>
</dbReference>
<proteinExistence type="inferred from homology"/>
<dbReference type="SUPFAM" id="SSF55826">
    <property type="entry name" value="YbaK/ProRS associated domain"/>
    <property type="match status" value="1"/>
</dbReference>
<dbReference type="Proteomes" id="UP000199092">
    <property type="component" value="Chromosome I"/>
</dbReference>
<dbReference type="Pfam" id="PF04073">
    <property type="entry name" value="tRNA_edit"/>
    <property type="match status" value="1"/>
</dbReference>
<keyword evidence="3 4" id="KW-0456">Lyase</keyword>
<dbReference type="CDD" id="cd00002">
    <property type="entry name" value="YbaK_deacylase"/>
    <property type="match status" value="1"/>
</dbReference>
<keyword evidence="7" id="KW-1185">Reference proteome</keyword>
<accession>A0A1H1UJS0</accession>